<feature type="transmembrane region" description="Helical" evidence="1">
    <location>
        <begin position="7"/>
        <end position="28"/>
    </location>
</feature>
<keyword evidence="1" id="KW-0472">Membrane</keyword>
<keyword evidence="3" id="KW-1185">Reference proteome</keyword>
<name>A0A9E7SNZ8_THEAG</name>
<proteinExistence type="predicted"/>
<accession>A0A9E7SNZ8</accession>
<keyword evidence="1" id="KW-0812">Transmembrane</keyword>
<sequence>MRIAPETLIKVVVVILLLFAILDVGFVLDYRSHMKTVNKVCEAFRYFRQNESYLYRPNGSYYAHVFIKNYKDAKRFTNAFQKYRPLIAGSSSCNENRGVFSILVESDRHERFVEEAGGHILWSIETPEEVEPPIPQLNKTGNMTYLRLECDIYTPCDYYHFAISLVKANAVALIVSLILLSRKYSIRDVFGL</sequence>
<dbReference type="EMBL" id="CP099582">
    <property type="protein sequence ID" value="USS40795.1"/>
    <property type="molecule type" value="Genomic_DNA"/>
</dbReference>
<dbReference type="RefSeq" id="WP_253304746.1">
    <property type="nucleotide sequence ID" value="NZ_CP099582.1"/>
</dbReference>
<dbReference type="Proteomes" id="UP001055732">
    <property type="component" value="Chromosome"/>
</dbReference>
<feature type="transmembrane region" description="Helical" evidence="1">
    <location>
        <begin position="158"/>
        <end position="180"/>
    </location>
</feature>
<dbReference type="AlphaFoldDB" id="A0A9E7SNZ8"/>
<organism evidence="2 3">
    <name type="scientific">Thermococcus aggregans</name>
    <dbReference type="NCBI Taxonomy" id="110163"/>
    <lineage>
        <taxon>Archaea</taxon>
        <taxon>Methanobacteriati</taxon>
        <taxon>Methanobacteriota</taxon>
        <taxon>Thermococci</taxon>
        <taxon>Thermococcales</taxon>
        <taxon>Thermococcaceae</taxon>
        <taxon>Thermococcus</taxon>
    </lineage>
</organism>
<reference evidence="2" key="1">
    <citation type="journal article" date="1998" name="Int. J. Syst. Bacteriol. 48 Pt">
        <title>Thermococcus guaymasensis sp. nov. and Thermococcus aggregans sp. nov., two novel thermophilic archaea isolated from the Guaymas Basin hydrothermal vent site.</title>
        <authorList>
            <person name="Canganella F."/>
            <person name="Jones W.J."/>
            <person name="Gambacorta A."/>
            <person name="Antranikian G."/>
        </authorList>
    </citation>
    <scope>NUCLEOTIDE SEQUENCE</scope>
    <source>
        <strain evidence="2">TY</strain>
    </source>
</reference>
<evidence type="ECO:0000256" key="1">
    <source>
        <dbReference type="SAM" id="Phobius"/>
    </source>
</evidence>
<reference evidence="2" key="2">
    <citation type="submission" date="2022-06" db="EMBL/GenBank/DDBJ databases">
        <authorList>
            <person name="Park Y.-J."/>
        </authorList>
    </citation>
    <scope>NUCLEOTIDE SEQUENCE</scope>
    <source>
        <strain evidence="2">TY</strain>
    </source>
</reference>
<evidence type="ECO:0000313" key="2">
    <source>
        <dbReference type="EMBL" id="USS40795.1"/>
    </source>
</evidence>
<keyword evidence="1" id="KW-1133">Transmembrane helix</keyword>
<gene>
    <name evidence="2" type="ORF">NF865_00770</name>
</gene>
<dbReference type="KEGG" id="tagg:NF865_00770"/>
<protein>
    <submittedName>
        <fullName evidence="2">Uncharacterized protein</fullName>
    </submittedName>
</protein>
<evidence type="ECO:0000313" key="3">
    <source>
        <dbReference type="Proteomes" id="UP001055732"/>
    </source>
</evidence>